<evidence type="ECO:0000313" key="3">
    <source>
        <dbReference type="EMBL" id="KAK4496239.1"/>
    </source>
</evidence>
<protein>
    <recommendedName>
        <fullName evidence="2">SGNH hydrolase-type esterase domain-containing protein</fullName>
    </recommendedName>
</protein>
<keyword evidence="1" id="KW-0732">Signal</keyword>
<keyword evidence="4" id="KW-1185">Reference proteome</keyword>
<name>A0ABR0E4A3_ZASCE</name>
<accession>A0ABR0E4A3</accession>
<feature type="signal peptide" evidence="1">
    <location>
        <begin position="1"/>
        <end position="19"/>
    </location>
</feature>
<dbReference type="CDD" id="cd01823">
    <property type="entry name" value="SEST_like"/>
    <property type="match status" value="1"/>
</dbReference>
<dbReference type="InterPro" id="IPR037460">
    <property type="entry name" value="SEST-like"/>
</dbReference>
<dbReference type="Pfam" id="PF13472">
    <property type="entry name" value="Lipase_GDSL_2"/>
    <property type="match status" value="1"/>
</dbReference>
<feature type="chain" id="PRO_5046654292" description="SGNH hydrolase-type esterase domain-containing protein" evidence="1">
    <location>
        <begin position="20"/>
        <end position="551"/>
    </location>
</feature>
<sequence>MTNCWFALFALHSASTVFASALPQVDNGLSSSVSAAAASASLAIKQILAVGDSYTAGIGSNGLPDRLEGSSDCSRYTQAYPLQLSADAAWGDDKPNVVFGACSGAQMQQLIDEQLKQGDPNPNLPYTAIGKPQIAILTISGNDVGFSTCDTTLTNIANQIDSQAFQNQLIDTLIHVIAAGRQAEGANPPESFQVYIAGYVQFWNDDDPGCNDVSFSYWGFSTPKLTTTLRHRMNTLVDQLNDKIKAVASQMSGLGVIYVDGFQSSYNTHRFCEPAPKDYLSKPVGRNTWFWHVKSGNLINGGEGPEMPATDDGTFDLKQLVLDHLMPNKSQQALITPSNPPWAIDPETFGSEQSFYAAIGKAAGDNDTLEHWLSEGTRRIFHPKGSAYTPYAAAFMRSIQANRDFAASSSAPSTPPTTSQAPYAPGVCSFHMAENEAPCVSQSDDFSASILLKDNTGAEIGNTNGFASIDANSPLSLGSKLPQPLVVTGEHQGDYVQFTYGDISWTNKAPTINGTETLAHCNNGGWDPREGPSCGRISQKAQRNMDCFFQC</sequence>
<dbReference type="Gene3D" id="3.40.50.1110">
    <property type="entry name" value="SGNH hydrolase"/>
    <property type="match status" value="1"/>
</dbReference>
<organism evidence="3 4">
    <name type="scientific">Zasmidium cellare</name>
    <name type="common">Wine cellar mold</name>
    <name type="synonym">Racodium cellare</name>
    <dbReference type="NCBI Taxonomy" id="395010"/>
    <lineage>
        <taxon>Eukaryota</taxon>
        <taxon>Fungi</taxon>
        <taxon>Dikarya</taxon>
        <taxon>Ascomycota</taxon>
        <taxon>Pezizomycotina</taxon>
        <taxon>Dothideomycetes</taxon>
        <taxon>Dothideomycetidae</taxon>
        <taxon>Mycosphaerellales</taxon>
        <taxon>Mycosphaerellaceae</taxon>
        <taxon>Zasmidium</taxon>
    </lineage>
</organism>
<dbReference type="PANTHER" id="PTHR37981:SF1">
    <property type="entry name" value="SGNH HYDROLASE-TYPE ESTERASE DOMAIN-CONTAINING PROTEIN"/>
    <property type="match status" value="1"/>
</dbReference>
<dbReference type="SUPFAM" id="SSF52266">
    <property type="entry name" value="SGNH hydrolase"/>
    <property type="match status" value="1"/>
</dbReference>
<dbReference type="EMBL" id="JAXOVC010000010">
    <property type="protein sequence ID" value="KAK4496239.1"/>
    <property type="molecule type" value="Genomic_DNA"/>
</dbReference>
<dbReference type="Proteomes" id="UP001305779">
    <property type="component" value="Unassembled WGS sequence"/>
</dbReference>
<gene>
    <name evidence="3" type="ORF">PRZ48_012219</name>
</gene>
<evidence type="ECO:0000259" key="2">
    <source>
        <dbReference type="Pfam" id="PF13472"/>
    </source>
</evidence>
<feature type="domain" description="SGNH hydrolase-type esterase" evidence="2">
    <location>
        <begin position="49"/>
        <end position="271"/>
    </location>
</feature>
<evidence type="ECO:0000313" key="4">
    <source>
        <dbReference type="Proteomes" id="UP001305779"/>
    </source>
</evidence>
<dbReference type="PANTHER" id="PTHR37981">
    <property type="entry name" value="LIPASE 2"/>
    <property type="match status" value="1"/>
</dbReference>
<dbReference type="InterPro" id="IPR036514">
    <property type="entry name" value="SGNH_hydro_sf"/>
</dbReference>
<comment type="caution">
    <text evidence="3">The sequence shown here is derived from an EMBL/GenBank/DDBJ whole genome shotgun (WGS) entry which is preliminary data.</text>
</comment>
<evidence type="ECO:0000256" key="1">
    <source>
        <dbReference type="SAM" id="SignalP"/>
    </source>
</evidence>
<dbReference type="InterPro" id="IPR013830">
    <property type="entry name" value="SGNH_hydro"/>
</dbReference>
<reference evidence="3 4" key="1">
    <citation type="journal article" date="2023" name="G3 (Bethesda)">
        <title>A chromosome-level genome assembly of Zasmidium syzygii isolated from banana leaves.</title>
        <authorList>
            <person name="van Westerhoven A.C."/>
            <person name="Mehrabi R."/>
            <person name="Talebi R."/>
            <person name="Steentjes M.B.F."/>
            <person name="Corcolon B."/>
            <person name="Chong P.A."/>
            <person name="Kema G.H.J."/>
            <person name="Seidl M.F."/>
        </authorList>
    </citation>
    <scope>NUCLEOTIDE SEQUENCE [LARGE SCALE GENOMIC DNA]</scope>
    <source>
        <strain evidence="3 4">P124</strain>
    </source>
</reference>
<proteinExistence type="predicted"/>